<sequence length="463" mass="48594">MSPRSLVTGLTCALAVSVVAAPPAAADPAPTHVEGTIPGEPTTWVADVPAAWNGTVILYSHGYRPSFLGIPNTAQNAPDEETAQALLARGYALVGSSYERTGWTLDTAAVDQLQTLAAFGERFGEPDRVLALGTSMGGLLTGQLAERGGTGIDGALATCGLMHGGVDLLNYQLDGAHAVAQLLVPEGQSVQLAGYGGDFAAVGSAVDTMVAAVEAGQDSPEGRARIALAAALYHLPRWAEGQPEPGPRDHVAQQQAQYEQLLGGLAFTYPARVDVENTVGGNPSWNVGVDYRALLGAADERKQVEILYREAGLDLQADLAELTRTADVAPDPAALERARATSELTGDLEIPVLSIHTTHDVLAPVQVEEEYAETVRDAGRHQLLRQAYVHRLGHCGFTPAELVAAVSALDERVELGRWTGAASPRGLDAAAERLDLGAADYLHAYRPAEWLGDRGGALGGPRY</sequence>
<evidence type="ECO:0000256" key="1">
    <source>
        <dbReference type="SAM" id="SignalP"/>
    </source>
</evidence>
<evidence type="ECO:0008006" key="4">
    <source>
        <dbReference type="Google" id="ProtNLM"/>
    </source>
</evidence>
<dbReference type="AlphaFoldDB" id="A0A5S5D281"/>
<dbReference type="Gene3D" id="3.40.50.1820">
    <property type="entry name" value="alpha/beta hydrolase"/>
    <property type="match status" value="1"/>
</dbReference>
<organism evidence="2 3">
    <name type="scientific">Blastococcus xanthinilyticus</name>
    <dbReference type="NCBI Taxonomy" id="1564164"/>
    <lineage>
        <taxon>Bacteria</taxon>
        <taxon>Bacillati</taxon>
        <taxon>Actinomycetota</taxon>
        <taxon>Actinomycetes</taxon>
        <taxon>Geodermatophilales</taxon>
        <taxon>Geodermatophilaceae</taxon>
        <taxon>Blastococcus</taxon>
    </lineage>
</organism>
<name>A0A5S5D281_9ACTN</name>
<dbReference type="RefSeq" id="WP_166532151.1">
    <property type="nucleotide sequence ID" value="NZ_VNHW01000003.1"/>
</dbReference>
<dbReference type="InterPro" id="IPR029058">
    <property type="entry name" value="AB_hydrolase_fold"/>
</dbReference>
<protein>
    <recommendedName>
        <fullName evidence="4">Prolyl oligopeptidase family protein</fullName>
    </recommendedName>
</protein>
<dbReference type="SUPFAM" id="SSF53474">
    <property type="entry name" value="alpha/beta-Hydrolases"/>
    <property type="match status" value="1"/>
</dbReference>
<dbReference type="EMBL" id="VNHW01000003">
    <property type="protein sequence ID" value="TYP88922.1"/>
    <property type="molecule type" value="Genomic_DNA"/>
</dbReference>
<evidence type="ECO:0000313" key="3">
    <source>
        <dbReference type="Proteomes" id="UP000322499"/>
    </source>
</evidence>
<feature type="signal peptide" evidence="1">
    <location>
        <begin position="1"/>
        <end position="20"/>
    </location>
</feature>
<proteinExistence type="predicted"/>
<reference evidence="2 3" key="1">
    <citation type="submission" date="2019-07" db="EMBL/GenBank/DDBJ databases">
        <title>Genomic Encyclopedia of Archaeal and Bacterial Type Strains, Phase II (KMG-II): from individual species to whole genera.</title>
        <authorList>
            <person name="Goeker M."/>
        </authorList>
    </citation>
    <scope>NUCLEOTIDE SEQUENCE [LARGE SCALE GENOMIC DNA]</scope>
    <source>
        <strain evidence="2 3">DSM 46842</strain>
    </source>
</reference>
<keyword evidence="3" id="KW-1185">Reference proteome</keyword>
<evidence type="ECO:0000313" key="2">
    <source>
        <dbReference type="EMBL" id="TYP88922.1"/>
    </source>
</evidence>
<feature type="chain" id="PRO_5038370279" description="Prolyl oligopeptidase family protein" evidence="1">
    <location>
        <begin position="21"/>
        <end position="463"/>
    </location>
</feature>
<keyword evidence="1" id="KW-0732">Signal</keyword>
<gene>
    <name evidence="2" type="ORF">BD833_10378</name>
</gene>
<comment type="caution">
    <text evidence="2">The sequence shown here is derived from an EMBL/GenBank/DDBJ whole genome shotgun (WGS) entry which is preliminary data.</text>
</comment>
<accession>A0A5S5D281</accession>
<dbReference type="Proteomes" id="UP000322499">
    <property type="component" value="Unassembled WGS sequence"/>
</dbReference>